<gene>
    <name evidence="7" type="primary">pth</name>
    <name evidence="9" type="ORF">SAMN03080610_03097</name>
</gene>
<dbReference type="GO" id="GO:0072344">
    <property type="term" value="P:rescue of stalled ribosome"/>
    <property type="evidence" value="ECO:0007669"/>
    <property type="project" value="UniProtKB-UniRule"/>
</dbReference>
<feature type="site" description="Stabilizes the basic form of H active site to accept a proton" evidence="7">
    <location>
        <position position="91"/>
    </location>
</feature>
<comment type="catalytic activity">
    <reaction evidence="7">
        <text>an N-acyl-L-alpha-aminoacyl-tRNA + H2O = an N-acyl-L-amino acid + a tRNA + H(+)</text>
        <dbReference type="Rhea" id="RHEA:54448"/>
        <dbReference type="Rhea" id="RHEA-COMP:10123"/>
        <dbReference type="Rhea" id="RHEA-COMP:13883"/>
        <dbReference type="ChEBI" id="CHEBI:15377"/>
        <dbReference type="ChEBI" id="CHEBI:15378"/>
        <dbReference type="ChEBI" id="CHEBI:59874"/>
        <dbReference type="ChEBI" id="CHEBI:78442"/>
        <dbReference type="ChEBI" id="CHEBI:138191"/>
        <dbReference type="EC" id="3.1.1.29"/>
    </reaction>
</comment>
<dbReference type="GO" id="GO:0005737">
    <property type="term" value="C:cytoplasm"/>
    <property type="evidence" value="ECO:0007669"/>
    <property type="project" value="UniProtKB-SubCell"/>
</dbReference>
<feature type="binding site" evidence="7">
    <location>
        <position position="64"/>
    </location>
    <ligand>
        <name>tRNA</name>
        <dbReference type="ChEBI" id="CHEBI:17843"/>
    </ligand>
</feature>
<feature type="active site" description="Proton acceptor" evidence="7">
    <location>
        <position position="19"/>
    </location>
</feature>
<dbReference type="PROSITE" id="PS01196">
    <property type="entry name" value="PEPT_TRNA_HYDROL_2"/>
    <property type="match status" value="1"/>
</dbReference>
<dbReference type="GO" id="GO:0000049">
    <property type="term" value="F:tRNA binding"/>
    <property type="evidence" value="ECO:0007669"/>
    <property type="project" value="UniProtKB-UniRule"/>
</dbReference>
<keyword evidence="3 7" id="KW-0378">Hydrolase</keyword>
<dbReference type="InterPro" id="IPR018171">
    <property type="entry name" value="Pept_tRNA_hydro_CS"/>
</dbReference>
<feature type="region of interest" description="Disordered" evidence="8">
    <location>
        <begin position="189"/>
        <end position="230"/>
    </location>
</feature>
<evidence type="ECO:0000256" key="2">
    <source>
        <dbReference type="ARBA" id="ARBA00022555"/>
    </source>
</evidence>
<protein>
    <recommendedName>
        <fullName evidence="6 7">Peptidyl-tRNA hydrolase</fullName>
        <shortName evidence="7">Pth</shortName>
        <ecNumber evidence="1 7">3.1.1.29</ecNumber>
    </recommendedName>
</protein>
<feature type="binding site" evidence="7">
    <location>
        <position position="66"/>
    </location>
    <ligand>
        <name>tRNA</name>
        <dbReference type="ChEBI" id="CHEBI:17843"/>
    </ligand>
</feature>
<dbReference type="InterPro" id="IPR001328">
    <property type="entry name" value="Pept_tRNA_hydro"/>
</dbReference>
<organism evidence="9 10">
    <name type="scientific">Afifella marina DSM 2698</name>
    <dbReference type="NCBI Taxonomy" id="1120955"/>
    <lineage>
        <taxon>Bacteria</taxon>
        <taxon>Pseudomonadati</taxon>
        <taxon>Pseudomonadota</taxon>
        <taxon>Alphaproteobacteria</taxon>
        <taxon>Hyphomicrobiales</taxon>
        <taxon>Afifellaceae</taxon>
        <taxon>Afifella</taxon>
    </lineage>
</organism>
<reference evidence="9 10" key="1">
    <citation type="submission" date="2016-10" db="EMBL/GenBank/DDBJ databases">
        <authorList>
            <person name="de Groot N.N."/>
        </authorList>
    </citation>
    <scope>NUCLEOTIDE SEQUENCE [LARGE SCALE GENOMIC DNA]</scope>
    <source>
        <strain evidence="9 10">DSM 2698</strain>
    </source>
</reference>
<evidence type="ECO:0000256" key="5">
    <source>
        <dbReference type="ARBA" id="ARBA00038063"/>
    </source>
</evidence>
<dbReference type="InterPro" id="IPR036416">
    <property type="entry name" value="Pept_tRNA_hydro_sf"/>
</dbReference>
<evidence type="ECO:0000313" key="10">
    <source>
        <dbReference type="Proteomes" id="UP000199347"/>
    </source>
</evidence>
<dbReference type="NCBIfam" id="TIGR00447">
    <property type="entry name" value="pth"/>
    <property type="match status" value="1"/>
</dbReference>
<dbReference type="FunFam" id="3.40.50.1470:FF:000001">
    <property type="entry name" value="Peptidyl-tRNA hydrolase"/>
    <property type="match status" value="1"/>
</dbReference>
<dbReference type="EMBL" id="FMVW01000008">
    <property type="protein sequence ID" value="SCZ43641.1"/>
    <property type="molecule type" value="Genomic_DNA"/>
</dbReference>
<feature type="binding site" evidence="7">
    <location>
        <position position="112"/>
    </location>
    <ligand>
        <name>tRNA</name>
        <dbReference type="ChEBI" id="CHEBI:17843"/>
    </ligand>
</feature>
<dbReference type="STRING" id="1120955.SAMN03080610_03097"/>
<name>A0A1G5P3I3_AFIMA</name>
<dbReference type="PANTHER" id="PTHR17224:SF1">
    <property type="entry name" value="PEPTIDYL-TRNA HYDROLASE"/>
    <property type="match status" value="1"/>
</dbReference>
<dbReference type="HAMAP" id="MF_00083">
    <property type="entry name" value="Pept_tRNA_hydro_bact"/>
    <property type="match status" value="1"/>
</dbReference>
<comment type="subunit">
    <text evidence="7">Monomer.</text>
</comment>
<feature type="compositionally biased region" description="Basic and acidic residues" evidence="8">
    <location>
        <begin position="221"/>
        <end position="230"/>
    </location>
</feature>
<dbReference type="GO" id="GO:0004045">
    <property type="term" value="F:peptidyl-tRNA hydrolase activity"/>
    <property type="evidence" value="ECO:0007669"/>
    <property type="project" value="UniProtKB-UniRule"/>
</dbReference>
<keyword evidence="2 7" id="KW-0820">tRNA-binding</keyword>
<dbReference type="EC" id="3.1.1.29" evidence="1 7"/>
<feature type="binding site" evidence="7">
    <location>
        <position position="14"/>
    </location>
    <ligand>
        <name>tRNA</name>
        <dbReference type="ChEBI" id="CHEBI:17843"/>
    </ligand>
</feature>
<dbReference type="Proteomes" id="UP000199347">
    <property type="component" value="Unassembled WGS sequence"/>
</dbReference>
<comment type="similarity">
    <text evidence="5 7">Belongs to the PTH family.</text>
</comment>
<dbReference type="Gene3D" id="3.40.50.1470">
    <property type="entry name" value="Peptidyl-tRNA hydrolase"/>
    <property type="match status" value="1"/>
</dbReference>
<comment type="subcellular location">
    <subcellularLocation>
        <location evidence="7">Cytoplasm</location>
    </subcellularLocation>
</comment>
<accession>A0A1G5P3I3</accession>
<keyword evidence="4 7" id="KW-0694">RNA-binding</keyword>
<dbReference type="AlphaFoldDB" id="A0A1G5P3I3"/>
<comment type="function">
    <text evidence="7">Hydrolyzes ribosome-free peptidyl-tRNAs (with 1 or more amino acids incorporated), which drop off the ribosome during protein synthesis, or as a result of ribosome stalling.</text>
</comment>
<evidence type="ECO:0000313" key="9">
    <source>
        <dbReference type="EMBL" id="SCZ43641.1"/>
    </source>
</evidence>
<comment type="function">
    <text evidence="7">Catalyzes the release of premature peptidyl moieties from peptidyl-tRNA molecules trapped in stalled 50S ribosomal subunits, and thus maintains levels of free tRNAs and 50S ribosomes.</text>
</comment>
<dbReference type="OrthoDB" id="9800507at2"/>
<proteinExistence type="inferred from homology"/>
<evidence type="ECO:0000256" key="4">
    <source>
        <dbReference type="ARBA" id="ARBA00022884"/>
    </source>
</evidence>
<keyword evidence="7" id="KW-0963">Cytoplasm</keyword>
<evidence type="ECO:0000256" key="8">
    <source>
        <dbReference type="SAM" id="MobiDB-lite"/>
    </source>
</evidence>
<dbReference type="RefSeq" id="WP_092815244.1">
    <property type="nucleotide sequence ID" value="NZ_FMVW01000008.1"/>
</dbReference>
<evidence type="ECO:0000256" key="1">
    <source>
        <dbReference type="ARBA" id="ARBA00013260"/>
    </source>
</evidence>
<dbReference type="PANTHER" id="PTHR17224">
    <property type="entry name" value="PEPTIDYL-TRNA HYDROLASE"/>
    <property type="match status" value="1"/>
</dbReference>
<dbReference type="Pfam" id="PF01195">
    <property type="entry name" value="Pept_tRNA_hydro"/>
    <property type="match status" value="1"/>
</dbReference>
<dbReference type="CDD" id="cd00462">
    <property type="entry name" value="PTH"/>
    <property type="match status" value="1"/>
</dbReference>
<dbReference type="SUPFAM" id="SSF53178">
    <property type="entry name" value="Peptidyl-tRNA hydrolase-like"/>
    <property type="match status" value="1"/>
</dbReference>
<evidence type="ECO:0000256" key="7">
    <source>
        <dbReference type="HAMAP-Rule" id="MF_00083"/>
    </source>
</evidence>
<evidence type="ECO:0000256" key="3">
    <source>
        <dbReference type="ARBA" id="ARBA00022801"/>
    </source>
</evidence>
<sequence length="230" mass="25170">MLLIVGLGNPGRRYAHHRHNIGFMAVDEIHRHHRFSNWRARFQGEAAEGQIGDEKVVIVKPATFMNESGRSAGDAMRFYKLKPEDVLVIHDDLDLAPGKLRLKTGGGHGGHNGLRSLDAHIGKSYRRMRIGIGHPGAKELVNAHVLHDFAKEDEAWREPLLCAIAENVGLLAEGDEANFMNRVHLASNGSAQRPAEGAPPSPAPASLRASGENRSGPLADGLKRLFRRDS</sequence>
<evidence type="ECO:0000256" key="6">
    <source>
        <dbReference type="ARBA" id="ARBA00050038"/>
    </source>
</evidence>
<feature type="site" description="Discriminates between blocked and unblocked aminoacyl-tRNA" evidence="7">
    <location>
        <position position="9"/>
    </location>
</feature>
<keyword evidence="10" id="KW-1185">Reference proteome</keyword>
<dbReference type="GO" id="GO:0006515">
    <property type="term" value="P:protein quality control for misfolded or incompletely synthesized proteins"/>
    <property type="evidence" value="ECO:0007669"/>
    <property type="project" value="UniProtKB-UniRule"/>
</dbReference>